<dbReference type="STRING" id="547042.BACCOPRO_00371"/>
<evidence type="ECO:0000259" key="3">
    <source>
        <dbReference type="Pfam" id="PF00149"/>
    </source>
</evidence>
<dbReference type="SUPFAM" id="SSF56219">
    <property type="entry name" value="DNase I-like"/>
    <property type="match status" value="1"/>
</dbReference>
<dbReference type="HOGENOM" id="CLU_028953_0_0_10"/>
<dbReference type="GO" id="GO:0016020">
    <property type="term" value="C:membrane"/>
    <property type="evidence" value="ECO:0007669"/>
    <property type="project" value="GOC"/>
</dbReference>
<dbReference type="eggNOG" id="COG3568">
    <property type="taxonomic scope" value="Bacteria"/>
</dbReference>
<feature type="domain" description="Endonuclease/exonuclease/phosphatase" evidence="4">
    <location>
        <begin position="42"/>
        <end position="253"/>
    </location>
</feature>
<reference evidence="5 6" key="1">
    <citation type="submission" date="2008-12" db="EMBL/GenBank/DDBJ databases">
        <authorList>
            <person name="Fulton L."/>
            <person name="Clifton S."/>
            <person name="Fulton B."/>
            <person name="Xu J."/>
            <person name="Minx P."/>
            <person name="Pepin K.H."/>
            <person name="Johnson M."/>
            <person name="Bhonagiri V."/>
            <person name="Nash W.E."/>
            <person name="Mardis E.R."/>
            <person name="Wilson R.K."/>
        </authorList>
    </citation>
    <scope>NUCLEOTIDE SEQUENCE [LARGE SCALE GENOMIC DNA]</scope>
    <source>
        <strain evidence="5 6">DSM 18228</strain>
    </source>
</reference>
<sequence length="637" mass="71410">MKTNALKGSFVRGALLGGLLGVFSSSLSAQEKLPVENDLKIISYNIRHGEGLDGKTDYVRIARMFREQQADVVALQEVDSVTGRSHKKDVLREVANEALMYPVFAKAISFDGGSYGVGLLAREHPLSVERIALPGREEARVLLLAEFDDYYIGCTHLSLTPEDQLASLDVIRKIASRLNKPFLLAGDWNALPESQTIQEIRKDFTLLNNLKQATYPANKPEDVIDYIAVWKATGKSVVQKGGTVLPDTVSSDHRPVMAKVRFLQPADRLLYSDPYLQNPTENGITVMFQTRAMAHCWVEYGTDTLNLKRAVALRDGQAICHDIENKIRLSGLEGGKPYYYRVCAREIGDYQSYSKAFGDTVRTSFYHFCLPAPGQKDFTAIVLNDMHVYGKLENILSAKLDSIPHDFVVFNGDCLPEPSDREEAMANINRLARLFHGSSCPLFFVRGNHEIRNAYSAGMPSLFDNPGGNTYGAFNWGDSRFIILDCGEDKPDDHWVYYGLNDFSAFREDQADFLKKELKSREFTQASCRILINHIPLWGNDYDYVPCQKLWGPILQHAPIDLNLSAHTHDFAYYPQGKIGNPFPVYVGGGYNLDEATYGILQKKGEKMTFTVKKLDGKVLLKQVFDLKKKGSIAGLR</sequence>
<keyword evidence="6" id="KW-1185">Reference proteome</keyword>
<dbReference type="GO" id="GO:0046872">
    <property type="term" value="F:metal ion binding"/>
    <property type="evidence" value="ECO:0007669"/>
    <property type="project" value="InterPro"/>
</dbReference>
<gene>
    <name evidence="5" type="ORF">BACCOPRO_00371</name>
</gene>
<keyword evidence="1 2" id="KW-0732">Signal</keyword>
<dbReference type="PANTHER" id="PTHR14859:SF15">
    <property type="entry name" value="ENDONUCLEASE_EXONUCLEASE_PHOSPHATASE DOMAIN-CONTAINING PROTEIN"/>
    <property type="match status" value="1"/>
</dbReference>
<dbReference type="EMBL" id="ACBW01000027">
    <property type="protein sequence ID" value="EEF74893.1"/>
    <property type="molecule type" value="Genomic_DNA"/>
</dbReference>
<protein>
    <submittedName>
        <fullName evidence="5">Ser/Thr phosphatase family protein</fullName>
    </submittedName>
</protein>
<evidence type="ECO:0000313" key="5">
    <source>
        <dbReference type="EMBL" id="EEF74893.1"/>
    </source>
</evidence>
<feature type="chain" id="PRO_5004486011" evidence="2">
    <location>
        <begin position="30"/>
        <end position="637"/>
    </location>
</feature>
<dbReference type="SUPFAM" id="SSF56300">
    <property type="entry name" value="Metallo-dependent phosphatases"/>
    <property type="match status" value="1"/>
</dbReference>
<name>S0F498_9BACT</name>
<organism evidence="5 6">
    <name type="scientific">Phocaeicola coprophilus DSM 18228 = JCM 13818</name>
    <dbReference type="NCBI Taxonomy" id="547042"/>
    <lineage>
        <taxon>Bacteria</taxon>
        <taxon>Pseudomonadati</taxon>
        <taxon>Bacteroidota</taxon>
        <taxon>Bacteroidia</taxon>
        <taxon>Bacteroidales</taxon>
        <taxon>Bacteroidaceae</taxon>
        <taxon>Phocaeicola</taxon>
    </lineage>
</organism>
<evidence type="ECO:0000259" key="4">
    <source>
        <dbReference type="Pfam" id="PF03372"/>
    </source>
</evidence>
<proteinExistence type="predicted"/>
<dbReference type="InterPro" id="IPR004843">
    <property type="entry name" value="Calcineurin-like_PHP"/>
</dbReference>
<dbReference type="Gene3D" id="3.60.21.10">
    <property type="match status" value="1"/>
</dbReference>
<dbReference type="SUPFAM" id="SSF49363">
    <property type="entry name" value="Purple acid phosphatase, N-terminal domain"/>
    <property type="match status" value="1"/>
</dbReference>
<dbReference type="Pfam" id="PF03372">
    <property type="entry name" value="Exo_endo_phos"/>
    <property type="match status" value="1"/>
</dbReference>
<accession>S0F498</accession>
<dbReference type="OrthoDB" id="596345at2"/>
<feature type="signal peptide" evidence="2">
    <location>
        <begin position="1"/>
        <end position="29"/>
    </location>
</feature>
<dbReference type="GO" id="GO:0006506">
    <property type="term" value="P:GPI anchor biosynthetic process"/>
    <property type="evidence" value="ECO:0007669"/>
    <property type="project" value="TreeGrafter"/>
</dbReference>
<dbReference type="Pfam" id="PF00149">
    <property type="entry name" value="Metallophos"/>
    <property type="match status" value="1"/>
</dbReference>
<dbReference type="Gene3D" id="3.60.10.10">
    <property type="entry name" value="Endonuclease/exonuclease/phosphatase"/>
    <property type="match status" value="1"/>
</dbReference>
<dbReference type="eggNOG" id="COG1409">
    <property type="taxonomic scope" value="Bacteria"/>
</dbReference>
<dbReference type="PANTHER" id="PTHR14859">
    <property type="entry name" value="CALCOFLUOR WHITE HYPERSENSITIVE PROTEIN PRECURSOR"/>
    <property type="match status" value="1"/>
</dbReference>
<dbReference type="InterPro" id="IPR051916">
    <property type="entry name" value="GPI-anchor_lipid_remodeler"/>
</dbReference>
<evidence type="ECO:0000256" key="2">
    <source>
        <dbReference type="SAM" id="SignalP"/>
    </source>
</evidence>
<comment type="caution">
    <text evidence="5">The sequence shown here is derived from an EMBL/GenBank/DDBJ whole genome shotgun (WGS) entry which is preliminary data.</text>
</comment>
<evidence type="ECO:0000313" key="6">
    <source>
        <dbReference type="Proteomes" id="UP000014073"/>
    </source>
</evidence>
<feature type="domain" description="Calcineurin-like phosphoesterase" evidence="3">
    <location>
        <begin position="381"/>
        <end position="570"/>
    </location>
</feature>
<dbReference type="GO" id="GO:0003993">
    <property type="term" value="F:acid phosphatase activity"/>
    <property type="evidence" value="ECO:0007669"/>
    <property type="project" value="InterPro"/>
</dbReference>
<evidence type="ECO:0000256" key="1">
    <source>
        <dbReference type="ARBA" id="ARBA00022729"/>
    </source>
</evidence>
<dbReference type="RefSeq" id="WP_008140286.1">
    <property type="nucleotide sequence ID" value="NZ_EQ973632.1"/>
</dbReference>
<dbReference type="InterPro" id="IPR036691">
    <property type="entry name" value="Endo/exonu/phosph_ase_sf"/>
</dbReference>
<dbReference type="Proteomes" id="UP000014073">
    <property type="component" value="Unassembled WGS sequence"/>
</dbReference>
<dbReference type="InterPro" id="IPR008963">
    <property type="entry name" value="Purple_acid_Pase-like_N"/>
</dbReference>
<dbReference type="GeneID" id="78405078"/>
<dbReference type="AlphaFoldDB" id="S0F498"/>
<dbReference type="InterPro" id="IPR005135">
    <property type="entry name" value="Endo/exonuclease/phosphatase"/>
</dbReference>
<dbReference type="InterPro" id="IPR029052">
    <property type="entry name" value="Metallo-depent_PP-like"/>
</dbReference>